<accession>A0A0E3LNQ5</accession>
<dbReference type="HOGENOM" id="CLU_035227_0_0_2"/>
<keyword evidence="3" id="KW-1185">Reference proteome</keyword>
<gene>
    <name evidence="2" type="ORF">MSBRM_2183</name>
</gene>
<dbReference type="PANTHER" id="PTHR42754">
    <property type="entry name" value="ENDOGLUCANASE"/>
    <property type="match status" value="1"/>
</dbReference>
<dbReference type="PANTHER" id="PTHR42754:SF1">
    <property type="entry name" value="LIPOPROTEIN"/>
    <property type="match status" value="1"/>
</dbReference>
<feature type="compositionally biased region" description="Basic and acidic residues" evidence="1">
    <location>
        <begin position="373"/>
        <end position="384"/>
    </location>
</feature>
<feature type="region of interest" description="Disordered" evidence="1">
    <location>
        <begin position="355"/>
        <end position="389"/>
    </location>
</feature>
<dbReference type="KEGG" id="mby:MSBRM_2183"/>
<evidence type="ECO:0008006" key="4">
    <source>
        <dbReference type="Google" id="ProtNLM"/>
    </source>
</evidence>
<proteinExistence type="predicted"/>
<organism evidence="2 3">
    <name type="scientific">Methanosarcina barkeri MS</name>
    <dbReference type="NCBI Taxonomy" id="1434108"/>
    <lineage>
        <taxon>Archaea</taxon>
        <taxon>Methanobacteriati</taxon>
        <taxon>Methanobacteriota</taxon>
        <taxon>Stenosarchaea group</taxon>
        <taxon>Methanomicrobia</taxon>
        <taxon>Methanosarcinales</taxon>
        <taxon>Methanosarcinaceae</taxon>
        <taxon>Methanosarcina</taxon>
    </lineage>
</organism>
<protein>
    <recommendedName>
        <fullName evidence="4">Cell surface protein</fullName>
    </recommendedName>
</protein>
<dbReference type="SUPFAM" id="SSF50998">
    <property type="entry name" value="Quinoprotein alcohol dehydrogenase-like"/>
    <property type="match status" value="1"/>
</dbReference>
<evidence type="ECO:0000256" key="1">
    <source>
        <dbReference type="SAM" id="MobiDB-lite"/>
    </source>
</evidence>
<dbReference type="InterPro" id="IPR011047">
    <property type="entry name" value="Quinoprotein_ADH-like_sf"/>
</dbReference>
<evidence type="ECO:0000313" key="2">
    <source>
        <dbReference type="EMBL" id="AKB55181.1"/>
    </source>
</evidence>
<dbReference type="Proteomes" id="UP000033033">
    <property type="component" value="Chromosome"/>
</dbReference>
<dbReference type="PATRIC" id="fig|1434108.4.peg.2785"/>
<reference evidence="2 3" key="1">
    <citation type="submission" date="2014-07" db="EMBL/GenBank/DDBJ databases">
        <title>Methanogenic archaea and the global carbon cycle.</title>
        <authorList>
            <person name="Henriksen J.R."/>
            <person name="Luke J."/>
            <person name="Reinhart S."/>
            <person name="Benedict M.N."/>
            <person name="Youngblut N.D."/>
            <person name="Metcalf M.E."/>
            <person name="Whitaker R.J."/>
            <person name="Metcalf W.W."/>
        </authorList>
    </citation>
    <scope>NUCLEOTIDE SEQUENCE [LARGE SCALE GENOMIC DNA]</scope>
    <source>
        <strain evidence="2 3">MS</strain>
    </source>
</reference>
<name>A0A0E3LNQ5_METBA</name>
<dbReference type="AlphaFoldDB" id="A0A0E3LNQ5"/>
<sequence>MIKNVEYRIILIFLLLVLFLQISNMAAAEKPAEQWNRSFGGNGEDSAWCIQQTSDGGYIVAGTTASYGKGIEGYPDAWLIKVDKSGNMQWNKTYGGTYFDEGYFTRQTSDGSYVLSGYTFPSGYAEPWLIKTDKKGNEMWNRVSDNITHWDYLQYRAERTSDGGYVIGGIVEYEIGERDDLVLVDYDIMITKYDMSGNKQWNNTFGKNHSLETLNFLLDPVKQTSDCGYVIASATISNQSSNYDIWLIKTDEYGKEQWNKTFGGPMDDSAFSISLTSDNGYVLAGMYNDSWTLETDGNAFIMKTDSEGNQEWIKEFRNCTLYSVQQTSDGGYVAAGVKNENAWLVKLSSDEKNAKYETGKNIESENCEDTEFENGKDTESENGKSIDSGNTLDSFSAQVRHYICDIFREIFQWNYT</sequence>
<evidence type="ECO:0000313" key="3">
    <source>
        <dbReference type="Proteomes" id="UP000033033"/>
    </source>
</evidence>
<dbReference type="EMBL" id="CP009528">
    <property type="protein sequence ID" value="AKB55181.1"/>
    <property type="molecule type" value="Genomic_DNA"/>
</dbReference>